<dbReference type="Proteomes" id="UP000241890">
    <property type="component" value="Unassembled WGS sequence"/>
</dbReference>
<evidence type="ECO:0000256" key="5">
    <source>
        <dbReference type="ARBA" id="ARBA00022792"/>
    </source>
</evidence>
<keyword evidence="3" id="KW-0813">Transport</keyword>
<dbReference type="PANTHER" id="PTHR10485:SF0">
    <property type="entry name" value="AT05822P-RELATED"/>
    <property type="match status" value="1"/>
</dbReference>
<keyword evidence="10 11" id="KW-0472">Membrane</keyword>
<evidence type="ECO:0000313" key="13">
    <source>
        <dbReference type="Proteomes" id="UP000241890"/>
    </source>
</evidence>
<evidence type="ECO:0000256" key="11">
    <source>
        <dbReference type="SAM" id="Phobius"/>
    </source>
</evidence>
<feature type="transmembrane region" description="Helical" evidence="11">
    <location>
        <begin position="112"/>
        <end position="130"/>
    </location>
</feature>
<comment type="caution">
    <text evidence="12">The sequence shown here is derived from an EMBL/GenBank/DDBJ whole genome shotgun (WGS) entry which is preliminary data.</text>
</comment>
<keyword evidence="8" id="KW-0811">Translocation</keyword>
<evidence type="ECO:0000256" key="10">
    <source>
        <dbReference type="ARBA" id="ARBA00023136"/>
    </source>
</evidence>
<gene>
    <name evidence="12" type="ORF">FCC1311_035492</name>
</gene>
<organism evidence="12 13">
    <name type="scientific">Hondaea fermentalgiana</name>
    <dbReference type="NCBI Taxonomy" id="2315210"/>
    <lineage>
        <taxon>Eukaryota</taxon>
        <taxon>Sar</taxon>
        <taxon>Stramenopiles</taxon>
        <taxon>Bigyra</taxon>
        <taxon>Labyrinthulomycetes</taxon>
        <taxon>Thraustochytrida</taxon>
        <taxon>Thraustochytriidae</taxon>
        <taxon>Hondaea</taxon>
    </lineage>
</organism>
<evidence type="ECO:0000256" key="6">
    <source>
        <dbReference type="ARBA" id="ARBA00022927"/>
    </source>
</evidence>
<feature type="transmembrane region" description="Helical" evidence="11">
    <location>
        <begin position="57"/>
        <end position="80"/>
    </location>
</feature>
<comment type="subcellular location">
    <subcellularLocation>
        <location evidence="1">Mitochondrion inner membrane</location>
        <topology evidence="1">Multi-pass membrane protein</topology>
    </subcellularLocation>
</comment>
<feature type="transmembrane region" description="Helical" evidence="11">
    <location>
        <begin position="16"/>
        <end position="36"/>
    </location>
</feature>
<name>A0A2R5G8F1_9STRA</name>
<reference evidence="12 13" key="1">
    <citation type="submission" date="2017-12" db="EMBL/GenBank/DDBJ databases">
        <title>Sequencing, de novo assembly and annotation of complete genome of a new Thraustochytrid species, strain FCC1311.</title>
        <authorList>
            <person name="Sedici K."/>
            <person name="Godart F."/>
            <person name="Aiese Cigliano R."/>
            <person name="Sanseverino W."/>
            <person name="Barakat M."/>
            <person name="Ortet P."/>
            <person name="Marechal E."/>
            <person name="Cagnac O."/>
            <person name="Amato A."/>
        </authorList>
    </citation>
    <scope>NUCLEOTIDE SEQUENCE [LARGE SCALE GENOMIC DNA]</scope>
</reference>
<keyword evidence="6" id="KW-0653">Protein transport</keyword>
<evidence type="ECO:0000256" key="2">
    <source>
        <dbReference type="ARBA" id="ARBA00008444"/>
    </source>
</evidence>
<protein>
    <submittedName>
        <fullName evidence="12">Mitochondrial import inner membrane translocase subunit TIM17</fullName>
    </submittedName>
</protein>
<keyword evidence="7 11" id="KW-1133">Transmembrane helix</keyword>
<dbReference type="AlphaFoldDB" id="A0A2R5G8F1"/>
<comment type="similarity">
    <text evidence="2">Belongs to the Tim17/Tim22/Tim23 family.</text>
</comment>
<dbReference type="GO" id="GO:0008320">
    <property type="term" value="F:protein transmembrane transporter activity"/>
    <property type="evidence" value="ECO:0007669"/>
    <property type="project" value="TreeGrafter"/>
</dbReference>
<evidence type="ECO:0000313" key="12">
    <source>
        <dbReference type="EMBL" id="GBG27327.1"/>
    </source>
</evidence>
<dbReference type="PANTHER" id="PTHR10485">
    <property type="entry name" value="MITOCHONDRIAL IMPORT INNER MEMBRANE TRANSLOCASE SUBUNIT TIM-17"/>
    <property type="match status" value="1"/>
</dbReference>
<dbReference type="Pfam" id="PF02466">
    <property type="entry name" value="Tim17"/>
    <property type="match status" value="1"/>
</dbReference>
<evidence type="ECO:0000256" key="4">
    <source>
        <dbReference type="ARBA" id="ARBA00022692"/>
    </source>
</evidence>
<keyword evidence="4 11" id="KW-0812">Transmembrane</keyword>
<sequence>MEHGRDPCPYRILDDVGGAFAIGAGGGSIWFAGKGLRNSPRGERLAGMMTSIKTRAPVMGGSFAVWGLLFASFDCTLAAIRKREDPYNSIFAGAATGGVLAARMGPRAMAQHALIGGALLAGIEGMSIWLTQKISETSQAAAGPVERAVPPPVSATLGGSGYLDTSTLVDSVGQNSFDINQASSEFRTTND</sequence>
<dbReference type="GO" id="GO:0005744">
    <property type="term" value="C:TIM23 mitochondrial import inner membrane translocase complex"/>
    <property type="evidence" value="ECO:0007669"/>
    <property type="project" value="TreeGrafter"/>
</dbReference>
<evidence type="ECO:0000256" key="8">
    <source>
        <dbReference type="ARBA" id="ARBA00023010"/>
    </source>
</evidence>
<evidence type="ECO:0000256" key="1">
    <source>
        <dbReference type="ARBA" id="ARBA00004448"/>
    </source>
</evidence>
<dbReference type="GO" id="GO:0030150">
    <property type="term" value="P:protein import into mitochondrial matrix"/>
    <property type="evidence" value="ECO:0007669"/>
    <property type="project" value="TreeGrafter"/>
</dbReference>
<evidence type="ECO:0000256" key="9">
    <source>
        <dbReference type="ARBA" id="ARBA00023128"/>
    </source>
</evidence>
<dbReference type="OrthoDB" id="2261329at2759"/>
<keyword evidence="5" id="KW-0999">Mitochondrion inner membrane</keyword>
<evidence type="ECO:0000256" key="3">
    <source>
        <dbReference type="ARBA" id="ARBA00022448"/>
    </source>
</evidence>
<evidence type="ECO:0000256" key="7">
    <source>
        <dbReference type="ARBA" id="ARBA00022989"/>
    </source>
</evidence>
<dbReference type="InParanoid" id="A0A2R5G8F1"/>
<dbReference type="EMBL" id="BEYU01000029">
    <property type="protein sequence ID" value="GBG27327.1"/>
    <property type="molecule type" value="Genomic_DNA"/>
</dbReference>
<dbReference type="FunCoup" id="A0A2R5G8F1">
    <property type="interactions" value="205"/>
</dbReference>
<keyword evidence="9" id="KW-0496">Mitochondrion</keyword>
<accession>A0A2R5G8F1</accession>
<keyword evidence="13" id="KW-1185">Reference proteome</keyword>
<proteinExistence type="inferred from homology"/>